<feature type="transmembrane region" description="Helical" evidence="1">
    <location>
        <begin position="140"/>
        <end position="158"/>
    </location>
</feature>
<dbReference type="OrthoDB" id="9800207at2"/>
<evidence type="ECO:0008006" key="4">
    <source>
        <dbReference type="Google" id="ProtNLM"/>
    </source>
</evidence>
<reference evidence="2 3" key="1">
    <citation type="submission" date="2017-03" db="EMBL/GenBank/DDBJ databases">
        <title>Genome sequence of Geothermobacter sp. EPR-M, Deep-Sea Iron Reducer.</title>
        <authorList>
            <person name="Tully B."/>
            <person name="Savalia P."/>
            <person name="Abuyen K."/>
            <person name="Baughan C."/>
            <person name="Romero E."/>
            <person name="Ronkowski C."/>
            <person name="Torres B."/>
            <person name="Tremblay J."/>
            <person name="Trujillo A."/>
            <person name="Tyler M."/>
            <person name="Perez-Rodriguez I."/>
            <person name="Amend J."/>
        </authorList>
    </citation>
    <scope>NUCLEOTIDE SEQUENCE [LARGE SCALE GENOMIC DNA]</scope>
    <source>
        <strain evidence="2 3">EPR-M</strain>
    </source>
</reference>
<name>A0A1X0Y691_9BACT</name>
<proteinExistence type="predicted"/>
<dbReference type="InterPro" id="IPR007498">
    <property type="entry name" value="PqiA-like"/>
</dbReference>
<dbReference type="EMBL" id="NAAD01000007">
    <property type="protein sequence ID" value="ORJ60646.1"/>
    <property type="molecule type" value="Genomic_DNA"/>
</dbReference>
<protein>
    <recommendedName>
        <fullName evidence="4">Paraquat-inducible protein A</fullName>
    </recommendedName>
</protein>
<sequence length="202" mass="22452">MSLSELMACHECDLLTRLPELPPGGRAHCPRCGCLLQRDRPNSIEKTLALSFAGLVLFIVAVSFPFLAMKAGGFEQHSNLLTGVWLLLEQKMVLLAMVVLLTCVLFPLAGILGLLYVLLPLHFGRRLPRAEVVFRLVSHLQPWSMMEVFMLGILVSLVKLGHLAEVIPGISLWAFAVLIFVLAAQTAVLDHHQVWERLEALR</sequence>
<comment type="caution">
    <text evidence="2">The sequence shown here is derived from an EMBL/GenBank/DDBJ whole genome shotgun (WGS) entry which is preliminary data.</text>
</comment>
<gene>
    <name evidence="2" type="ORF">B5V00_07375</name>
</gene>
<feature type="transmembrane region" description="Helical" evidence="1">
    <location>
        <begin position="92"/>
        <end position="119"/>
    </location>
</feature>
<accession>A0A1X0Y691</accession>
<feature type="transmembrane region" description="Helical" evidence="1">
    <location>
        <begin position="170"/>
        <end position="189"/>
    </location>
</feature>
<feature type="transmembrane region" description="Helical" evidence="1">
    <location>
        <begin position="48"/>
        <end position="72"/>
    </location>
</feature>
<keyword evidence="1" id="KW-1133">Transmembrane helix</keyword>
<evidence type="ECO:0000256" key="1">
    <source>
        <dbReference type="SAM" id="Phobius"/>
    </source>
</evidence>
<dbReference type="AlphaFoldDB" id="A0A1X0Y691"/>
<evidence type="ECO:0000313" key="3">
    <source>
        <dbReference type="Proteomes" id="UP000193136"/>
    </source>
</evidence>
<dbReference type="STRING" id="1969733.B5V00_07375"/>
<organism evidence="2 3">
    <name type="scientific">Geothermobacter hydrogeniphilus</name>
    <dbReference type="NCBI Taxonomy" id="1969733"/>
    <lineage>
        <taxon>Bacteria</taxon>
        <taxon>Pseudomonadati</taxon>
        <taxon>Thermodesulfobacteriota</taxon>
        <taxon>Desulfuromonadia</taxon>
        <taxon>Desulfuromonadales</taxon>
        <taxon>Geothermobacteraceae</taxon>
        <taxon>Geothermobacter</taxon>
    </lineage>
</organism>
<dbReference type="Pfam" id="PF04403">
    <property type="entry name" value="PqiA"/>
    <property type="match status" value="1"/>
</dbReference>
<evidence type="ECO:0000313" key="2">
    <source>
        <dbReference type="EMBL" id="ORJ60646.1"/>
    </source>
</evidence>
<dbReference type="Proteomes" id="UP000193136">
    <property type="component" value="Unassembled WGS sequence"/>
</dbReference>
<keyword evidence="3" id="KW-1185">Reference proteome</keyword>
<keyword evidence="1" id="KW-0472">Membrane</keyword>
<keyword evidence="1" id="KW-0812">Transmembrane</keyword>